<comment type="caution">
    <text evidence="1">The sequence shown here is derived from an EMBL/GenBank/DDBJ whole genome shotgun (WGS) entry which is preliminary data.</text>
</comment>
<dbReference type="Proteomes" id="UP001107558">
    <property type="component" value="Chromosome 4"/>
</dbReference>
<accession>A0A9J6BIX8</accession>
<sequence length="83" mass="9440">MSEDKGILEKTKEKLIDAKDATKEKLGDIKDKLKLADKKVKNIIDGGKEYSEQRQEEMRDPVKNLAEVDKIEGNALSFLYNEA</sequence>
<name>A0A9J6BIX8_POLVA</name>
<gene>
    <name evidence="1" type="ORF">PVAND_017261</name>
</gene>
<proteinExistence type="predicted"/>
<keyword evidence="2" id="KW-1185">Reference proteome</keyword>
<reference evidence="1" key="1">
    <citation type="submission" date="2021-03" db="EMBL/GenBank/DDBJ databases">
        <title>Chromosome level genome of the anhydrobiotic midge Polypedilum vanderplanki.</title>
        <authorList>
            <person name="Yoshida Y."/>
            <person name="Kikawada T."/>
            <person name="Gusev O."/>
        </authorList>
    </citation>
    <scope>NUCLEOTIDE SEQUENCE</scope>
    <source>
        <strain evidence="1">NIAS01</strain>
        <tissue evidence="1">Whole body or cell culture</tissue>
    </source>
</reference>
<evidence type="ECO:0000313" key="1">
    <source>
        <dbReference type="EMBL" id="KAG5669374.1"/>
    </source>
</evidence>
<protein>
    <submittedName>
        <fullName evidence="1">Uncharacterized protein</fullName>
    </submittedName>
</protein>
<dbReference type="EMBL" id="JADBJN010000004">
    <property type="protein sequence ID" value="KAG5669374.1"/>
    <property type="molecule type" value="Genomic_DNA"/>
</dbReference>
<dbReference type="AlphaFoldDB" id="A0A9J6BIX8"/>
<organism evidence="1 2">
    <name type="scientific">Polypedilum vanderplanki</name>
    <name type="common">Sleeping chironomid midge</name>
    <dbReference type="NCBI Taxonomy" id="319348"/>
    <lineage>
        <taxon>Eukaryota</taxon>
        <taxon>Metazoa</taxon>
        <taxon>Ecdysozoa</taxon>
        <taxon>Arthropoda</taxon>
        <taxon>Hexapoda</taxon>
        <taxon>Insecta</taxon>
        <taxon>Pterygota</taxon>
        <taxon>Neoptera</taxon>
        <taxon>Endopterygota</taxon>
        <taxon>Diptera</taxon>
        <taxon>Nematocera</taxon>
        <taxon>Chironomoidea</taxon>
        <taxon>Chironomidae</taxon>
        <taxon>Chironominae</taxon>
        <taxon>Polypedilum</taxon>
        <taxon>Polypedilum</taxon>
    </lineage>
</organism>
<evidence type="ECO:0000313" key="2">
    <source>
        <dbReference type="Proteomes" id="UP001107558"/>
    </source>
</evidence>